<protein>
    <submittedName>
        <fullName evidence="2">Uncharacterized protein</fullName>
    </submittedName>
</protein>
<feature type="region of interest" description="Disordered" evidence="1">
    <location>
        <begin position="59"/>
        <end position="81"/>
    </location>
</feature>
<organism evidence="2 3">
    <name type="scientific">Trichinella patagoniensis</name>
    <dbReference type="NCBI Taxonomy" id="990121"/>
    <lineage>
        <taxon>Eukaryota</taxon>
        <taxon>Metazoa</taxon>
        <taxon>Ecdysozoa</taxon>
        <taxon>Nematoda</taxon>
        <taxon>Enoplea</taxon>
        <taxon>Dorylaimia</taxon>
        <taxon>Trichinellida</taxon>
        <taxon>Trichinellidae</taxon>
        <taxon>Trichinella</taxon>
    </lineage>
</organism>
<dbReference type="EMBL" id="JYDQ01000154">
    <property type="protein sequence ID" value="KRY12873.1"/>
    <property type="molecule type" value="Genomic_DNA"/>
</dbReference>
<sequence>MTAASELRQPWRHVDVNRVQCDLVGHRIHEIYSGERPVDGRAIGTLRLVDKEIAAEDPQEGRGLFQCQNPDIPGRREPQTPRFVPVSTELLTGHTYVEFLAVEAHVPEWQPLGRGPPQWNH</sequence>
<dbReference type="OrthoDB" id="5871302at2759"/>
<accession>A0A0V0ZKP3</accession>
<evidence type="ECO:0000313" key="2">
    <source>
        <dbReference type="EMBL" id="KRY12873.1"/>
    </source>
</evidence>
<gene>
    <name evidence="2" type="ORF">T12_5841</name>
</gene>
<evidence type="ECO:0000256" key="1">
    <source>
        <dbReference type="SAM" id="MobiDB-lite"/>
    </source>
</evidence>
<reference evidence="2 3" key="1">
    <citation type="submission" date="2015-01" db="EMBL/GenBank/DDBJ databases">
        <title>Evolution of Trichinella species and genotypes.</title>
        <authorList>
            <person name="Korhonen P.K."/>
            <person name="Edoardo P."/>
            <person name="Giuseppe L.R."/>
            <person name="Gasser R.B."/>
        </authorList>
    </citation>
    <scope>NUCLEOTIDE SEQUENCE [LARGE SCALE GENOMIC DNA]</scope>
    <source>
        <strain evidence="2">ISS2496</strain>
    </source>
</reference>
<evidence type="ECO:0000313" key="3">
    <source>
        <dbReference type="Proteomes" id="UP000054783"/>
    </source>
</evidence>
<name>A0A0V0ZKP3_9BILA</name>
<proteinExistence type="predicted"/>
<comment type="caution">
    <text evidence="2">The sequence shown here is derived from an EMBL/GenBank/DDBJ whole genome shotgun (WGS) entry which is preliminary data.</text>
</comment>
<dbReference type="AlphaFoldDB" id="A0A0V0ZKP3"/>
<keyword evidence="3" id="KW-1185">Reference proteome</keyword>
<dbReference type="Proteomes" id="UP000054783">
    <property type="component" value="Unassembled WGS sequence"/>
</dbReference>